<gene>
    <name evidence="3" type="ORF">TMPK1_13230</name>
</gene>
<feature type="signal peptide" evidence="1">
    <location>
        <begin position="1"/>
        <end position="21"/>
    </location>
</feature>
<dbReference type="Gene3D" id="2.30.40.10">
    <property type="entry name" value="Urease, subunit C, domain 1"/>
    <property type="match status" value="1"/>
</dbReference>
<organism evidence="3 4">
    <name type="scientific">Roseiterribacter gracilis</name>
    <dbReference type="NCBI Taxonomy" id="2812848"/>
    <lineage>
        <taxon>Bacteria</taxon>
        <taxon>Pseudomonadati</taxon>
        <taxon>Pseudomonadota</taxon>
        <taxon>Alphaproteobacteria</taxon>
        <taxon>Rhodospirillales</taxon>
        <taxon>Roseiterribacteraceae</taxon>
        <taxon>Roseiterribacter</taxon>
    </lineage>
</organism>
<dbReference type="PANTHER" id="PTHR43135">
    <property type="entry name" value="ALPHA-D-RIBOSE 1-METHYLPHOSPHONATE 5-TRIPHOSPHATE DIPHOSPHATASE"/>
    <property type="match status" value="1"/>
</dbReference>
<dbReference type="AlphaFoldDB" id="A0A8S8XCY5"/>
<dbReference type="SUPFAM" id="SSF51338">
    <property type="entry name" value="Composite domain of metallo-dependent hydrolases"/>
    <property type="match status" value="1"/>
</dbReference>
<comment type="caution">
    <text evidence="3">The sequence shown here is derived from an EMBL/GenBank/DDBJ whole genome shotgun (WGS) entry which is preliminary data.</text>
</comment>
<evidence type="ECO:0000256" key="1">
    <source>
        <dbReference type="SAM" id="SignalP"/>
    </source>
</evidence>
<dbReference type="InterPro" id="IPR051781">
    <property type="entry name" value="Metallo-dep_Hydrolase"/>
</dbReference>
<feature type="domain" description="Amidohydrolase-related" evidence="2">
    <location>
        <begin position="301"/>
        <end position="403"/>
    </location>
</feature>
<keyword evidence="4" id="KW-1185">Reference proteome</keyword>
<proteinExistence type="predicted"/>
<dbReference type="Gene3D" id="3.20.20.140">
    <property type="entry name" value="Metal-dependent hydrolases"/>
    <property type="match status" value="1"/>
</dbReference>
<dbReference type="RefSeq" id="WP_420242185.1">
    <property type="nucleotide sequence ID" value="NZ_BOPV01000001.1"/>
</dbReference>
<dbReference type="SUPFAM" id="SSF51556">
    <property type="entry name" value="Metallo-dependent hydrolases"/>
    <property type="match status" value="1"/>
</dbReference>
<dbReference type="InterPro" id="IPR032466">
    <property type="entry name" value="Metal_Hydrolase"/>
</dbReference>
<dbReference type="Pfam" id="PF01979">
    <property type="entry name" value="Amidohydro_1"/>
    <property type="match status" value="1"/>
</dbReference>
<dbReference type="PANTHER" id="PTHR43135:SF3">
    <property type="entry name" value="ALPHA-D-RIBOSE 1-METHYLPHOSPHONATE 5-TRIPHOSPHATE DIPHOSPHATASE"/>
    <property type="match status" value="1"/>
</dbReference>
<feature type="chain" id="PRO_5035736566" evidence="1">
    <location>
        <begin position="22"/>
        <end position="425"/>
    </location>
</feature>
<protein>
    <submittedName>
        <fullName evidence="3">Amidohydrolase</fullName>
    </submittedName>
</protein>
<evidence type="ECO:0000313" key="3">
    <source>
        <dbReference type="EMBL" id="GIL39086.1"/>
    </source>
</evidence>
<reference evidence="3" key="1">
    <citation type="submission" date="2021-02" db="EMBL/GenBank/DDBJ databases">
        <title>Genome sequence of Rhodospirillales sp. strain TMPK1 isolated from soil.</title>
        <authorList>
            <person name="Nakai R."/>
            <person name="Kusada H."/>
            <person name="Tamaki H."/>
        </authorList>
    </citation>
    <scope>NUCLEOTIDE SEQUENCE</scope>
    <source>
        <strain evidence="3">TMPK1</strain>
    </source>
</reference>
<name>A0A8S8XCY5_9PROT</name>
<accession>A0A8S8XCY5</accession>
<dbReference type="Proteomes" id="UP000681075">
    <property type="component" value="Unassembled WGS sequence"/>
</dbReference>
<evidence type="ECO:0000259" key="2">
    <source>
        <dbReference type="Pfam" id="PF01979"/>
    </source>
</evidence>
<dbReference type="EMBL" id="BOPV01000001">
    <property type="protein sequence ID" value="GIL39086.1"/>
    <property type="molecule type" value="Genomic_DNA"/>
</dbReference>
<sequence length="425" mass="44993">MNARLLLAVVALLLAAAPALAQTKPVAIVGATAWPLTDGADKIENATIVLRDGRIESVQANGPVPADAERIDARAKVVTPSLISAATQLGLVEVLGAQETVDRAVRNSPLGAAFDVQYALNPNSVLLRHVRADGVTRALSFPDGSGNPPFAGQAALLKLGDGPDLLDRAKVAMFVQAGGSFAKEVGGSRSAQWILLRNALDEAKRFRDIGKSGATRDQLLNHLEAEALQPVLDGKMPLAIVAQRESDIRQAVQLGQDYALRVVVIGGAEAWRAASLLAARNVPVILDPTFNLPLHFDEIGARIDSAALLHKAGVRIAFYVPGNTLMLSYNAGTAIRDAAGMAVANGLAYVEALCAITRNPAAIWGQAERYGTLAPGREADLVVWDGDPLEPTTNAVRVFVQGKDVSLATRQDALRDRYRTLPDAR</sequence>
<keyword evidence="1" id="KW-0732">Signal</keyword>
<dbReference type="GO" id="GO:0016810">
    <property type="term" value="F:hydrolase activity, acting on carbon-nitrogen (but not peptide) bonds"/>
    <property type="evidence" value="ECO:0007669"/>
    <property type="project" value="InterPro"/>
</dbReference>
<dbReference type="InterPro" id="IPR011059">
    <property type="entry name" value="Metal-dep_hydrolase_composite"/>
</dbReference>
<evidence type="ECO:0000313" key="4">
    <source>
        <dbReference type="Proteomes" id="UP000681075"/>
    </source>
</evidence>
<dbReference type="InterPro" id="IPR006680">
    <property type="entry name" value="Amidohydro-rel"/>
</dbReference>